<dbReference type="PRINTS" id="PR00032">
    <property type="entry name" value="HTHARAC"/>
</dbReference>
<dbReference type="InterPro" id="IPR020449">
    <property type="entry name" value="Tscrpt_reg_AraC-type_HTH"/>
</dbReference>
<name>A0A934MNB2_9BACL</name>
<sequence length="282" mass="32602">MEAGLLMCGFSHHTQLFSHMYEPNRSGYLFRLQTEGRATALVNGAMREITGGDLLLYAPEDPYQLTISPFDHPQRGRVISSSDYYLSCYGGWIDKWWKRRKRPQLIRIDPEDRLLSLWRNLILERRAIGGDQPELTDYMLRSLCLSIDRKIDEQSSQQGRLFIASRMKAYIEEHATSSMRVEDLANHVQLSVSRASHLFKEYVGKSIIEYALEIRLSVAEERIKYSSMTLEQIAETCGFGSYSYFFRIFRRKHGISPAEFRRSFTSGISLTTPEEQMGSDNP</sequence>
<evidence type="ECO:0000313" key="6">
    <source>
        <dbReference type="Proteomes" id="UP000640274"/>
    </source>
</evidence>
<dbReference type="PROSITE" id="PS00041">
    <property type="entry name" value="HTH_ARAC_FAMILY_1"/>
    <property type="match status" value="1"/>
</dbReference>
<dbReference type="AlphaFoldDB" id="A0A934MNB2"/>
<dbReference type="GO" id="GO:0043565">
    <property type="term" value="F:sequence-specific DNA binding"/>
    <property type="evidence" value="ECO:0007669"/>
    <property type="project" value="InterPro"/>
</dbReference>
<dbReference type="InterPro" id="IPR037923">
    <property type="entry name" value="HTH-like"/>
</dbReference>
<keyword evidence="1" id="KW-0805">Transcription regulation</keyword>
<evidence type="ECO:0000259" key="4">
    <source>
        <dbReference type="PROSITE" id="PS01124"/>
    </source>
</evidence>
<keyword evidence="2" id="KW-0238">DNA-binding</keyword>
<dbReference type="EMBL" id="JAELUP010000117">
    <property type="protein sequence ID" value="MBJ6364285.1"/>
    <property type="molecule type" value="Genomic_DNA"/>
</dbReference>
<evidence type="ECO:0000256" key="1">
    <source>
        <dbReference type="ARBA" id="ARBA00023015"/>
    </source>
</evidence>
<dbReference type="Gene3D" id="1.10.10.60">
    <property type="entry name" value="Homeodomain-like"/>
    <property type="match status" value="2"/>
</dbReference>
<dbReference type="InterPro" id="IPR009057">
    <property type="entry name" value="Homeodomain-like_sf"/>
</dbReference>
<reference evidence="5" key="1">
    <citation type="submission" date="2020-12" db="EMBL/GenBank/DDBJ databases">
        <authorList>
            <person name="Huq M.A."/>
        </authorList>
    </citation>
    <scope>NUCLEOTIDE SEQUENCE</scope>
    <source>
        <strain evidence="5">MAHUQ-46</strain>
    </source>
</reference>
<dbReference type="Proteomes" id="UP000640274">
    <property type="component" value="Unassembled WGS sequence"/>
</dbReference>
<dbReference type="SMART" id="SM00342">
    <property type="entry name" value="HTH_ARAC"/>
    <property type="match status" value="1"/>
</dbReference>
<dbReference type="InterPro" id="IPR018062">
    <property type="entry name" value="HTH_AraC-typ_CS"/>
</dbReference>
<evidence type="ECO:0000256" key="3">
    <source>
        <dbReference type="ARBA" id="ARBA00023163"/>
    </source>
</evidence>
<dbReference type="PROSITE" id="PS01124">
    <property type="entry name" value="HTH_ARAC_FAMILY_2"/>
    <property type="match status" value="1"/>
</dbReference>
<dbReference type="RefSeq" id="WP_199021877.1">
    <property type="nucleotide sequence ID" value="NZ_JAELUP010000117.1"/>
</dbReference>
<dbReference type="PANTHER" id="PTHR43280:SF2">
    <property type="entry name" value="HTH-TYPE TRANSCRIPTIONAL REGULATOR EXSA"/>
    <property type="match status" value="1"/>
</dbReference>
<accession>A0A934MNB2</accession>
<dbReference type="SUPFAM" id="SSF46689">
    <property type="entry name" value="Homeodomain-like"/>
    <property type="match status" value="2"/>
</dbReference>
<evidence type="ECO:0000313" key="5">
    <source>
        <dbReference type="EMBL" id="MBJ6364285.1"/>
    </source>
</evidence>
<proteinExistence type="predicted"/>
<evidence type="ECO:0000256" key="2">
    <source>
        <dbReference type="ARBA" id="ARBA00023125"/>
    </source>
</evidence>
<gene>
    <name evidence="5" type="ORF">JFN88_23995</name>
</gene>
<organism evidence="5 6">
    <name type="scientific">Paenibacillus roseus</name>
    <dbReference type="NCBI Taxonomy" id="2798579"/>
    <lineage>
        <taxon>Bacteria</taxon>
        <taxon>Bacillati</taxon>
        <taxon>Bacillota</taxon>
        <taxon>Bacilli</taxon>
        <taxon>Bacillales</taxon>
        <taxon>Paenibacillaceae</taxon>
        <taxon>Paenibacillus</taxon>
    </lineage>
</organism>
<keyword evidence="3" id="KW-0804">Transcription</keyword>
<keyword evidence="6" id="KW-1185">Reference proteome</keyword>
<comment type="caution">
    <text evidence="5">The sequence shown here is derived from an EMBL/GenBank/DDBJ whole genome shotgun (WGS) entry which is preliminary data.</text>
</comment>
<protein>
    <submittedName>
        <fullName evidence="5">Helix-turn-helix transcriptional regulator</fullName>
    </submittedName>
</protein>
<dbReference type="InterPro" id="IPR018060">
    <property type="entry name" value="HTH_AraC"/>
</dbReference>
<dbReference type="SUPFAM" id="SSF51215">
    <property type="entry name" value="Regulatory protein AraC"/>
    <property type="match status" value="1"/>
</dbReference>
<dbReference type="Pfam" id="PF12833">
    <property type="entry name" value="HTH_18"/>
    <property type="match status" value="1"/>
</dbReference>
<dbReference type="GO" id="GO:0003700">
    <property type="term" value="F:DNA-binding transcription factor activity"/>
    <property type="evidence" value="ECO:0007669"/>
    <property type="project" value="InterPro"/>
</dbReference>
<feature type="domain" description="HTH araC/xylS-type" evidence="4">
    <location>
        <begin position="165"/>
        <end position="263"/>
    </location>
</feature>
<dbReference type="PANTHER" id="PTHR43280">
    <property type="entry name" value="ARAC-FAMILY TRANSCRIPTIONAL REGULATOR"/>
    <property type="match status" value="1"/>
</dbReference>